<dbReference type="Proteomes" id="UP000198882">
    <property type="component" value="Unassembled WGS sequence"/>
</dbReference>
<protein>
    <submittedName>
        <fullName evidence="1">Uncharacterized protein</fullName>
    </submittedName>
</protein>
<dbReference type="EMBL" id="FNFE01000003">
    <property type="protein sequence ID" value="SDK23212.1"/>
    <property type="molecule type" value="Genomic_DNA"/>
</dbReference>
<reference evidence="2" key="1">
    <citation type="submission" date="2016-10" db="EMBL/GenBank/DDBJ databases">
        <authorList>
            <person name="Varghese N."/>
            <person name="Submissions S."/>
        </authorList>
    </citation>
    <scope>NUCLEOTIDE SEQUENCE [LARGE SCALE GENOMIC DNA]</scope>
    <source>
        <strain evidence="2">B4,CECT 8067,JCM 17497</strain>
    </source>
</reference>
<dbReference type="InterPro" id="IPR055924">
    <property type="entry name" value="DUF7501"/>
</dbReference>
<dbReference type="AlphaFoldDB" id="A0A1G9A757"/>
<dbReference type="Pfam" id="PF24333">
    <property type="entry name" value="DUF7501"/>
    <property type="match status" value="1"/>
</dbReference>
<evidence type="ECO:0000313" key="2">
    <source>
        <dbReference type="Proteomes" id="UP000198882"/>
    </source>
</evidence>
<sequence length="60" mass="6470">MAVNTTADWTDPIACPFCGEKLASPGSGFVDHIDDNPDCNTEFDHWRENVGGDLAGEWSG</sequence>
<proteinExistence type="predicted"/>
<evidence type="ECO:0000313" key="1">
    <source>
        <dbReference type="EMBL" id="SDK23212.1"/>
    </source>
</evidence>
<organism evidence="1 2">
    <name type="scientific">Natronorubrum texcoconense</name>
    <dbReference type="NCBI Taxonomy" id="1095776"/>
    <lineage>
        <taxon>Archaea</taxon>
        <taxon>Methanobacteriati</taxon>
        <taxon>Methanobacteriota</taxon>
        <taxon>Stenosarchaea group</taxon>
        <taxon>Halobacteria</taxon>
        <taxon>Halobacteriales</taxon>
        <taxon>Natrialbaceae</taxon>
        <taxon>Natronorubrum</taxon>
    </lineage>
</organism>
<dbReference type="STRING" id="1095776.SAMN04515672_2608"/>
<accession>A0A1G9A757</accession>
<gene>
    <name evidence="1" type="ORF">SAMN04515672_2608</name>
</gene>
<dbReference type="OrthoDB" id="179461at2157"/>
<name>A0A1G9A757_9EURY</name>
<keyword evidence="2" id="KW-1185">Reference proteome</keyword>
<dbReference type="RefSeq" id="WP_090307038.1">
    <property type="nucleotide sequence ID" value="NZ_FNFE01000003.1"/>
</dbReference>